<feature type="compositionally biased region" description="Acidic residues" evidence="1">
    <location>
        <begin position="360"/>
        <end position="381"/>
    </location>
</feature>
<evidence type="ECO:0000256" key="2">
    <source>
        <dbReference type="SAM" id="SignalP"/>
    </source>
</evidence>
<feature type="region of interest" description="Disordered" evidence="1">
    <location>
        <begin position="291"/>
        <end position="589"/>
    </location>
</feature>
<dbReference type="AlphaFoldDB" id="A0A7J6RPG0"/>
<organism evidence="3 4">
    <name type="scientific">Perkinsus olseni</name>
    <name type="common">Perkinsus atlanticus</name>
    <dbReference type="NCBI Taxonomy" id="32597"/>
    <lineage>
        <taxon>Eukaryota</taxon>
        <taxon>Sar</taxon>
        <taxon>Alveolata</taxon>
        <taxon>Perkinsozoa</taxon>
        <taxon>Perkinsea</taxon>
        <taxon>Perkinsida</taxon>
        <taxon>Perkinsidae</taxon>
        <taxon>Perkinsus</taxon>
    </lineage>
</organism>
<feature type="signal peptide" evidence="2">
    <location>
        <begin position="1"/>
        <end position="23"/>
    </location>
</feature>
<feature type="non-terminal residue" evidence="3">
    <location>
        <position position="589"/>
    </location>
</feature>
<reference evidence="3 4" key="1">
    <citation type="submission" date="2020-04" db="EMBL/GenBank/DDBJ databases">
        <title>Perkinsus olseni comparative genomics.</title>
        <authorList>
            <person name="Bogema D.R."/>
        </authorList>
    </citation>
    <scope>NUCLEOTIDE SEQUENCE [LARGE SCALE GENOMIC DNA]</scope>
    <source>
        <strain evidence="3">ATCC PRA-205</strain>
    </source>
</reference>
<gene>
    <name evidence="3" type="ORF">FOZ62_000844</name>
</gene>
<keyword evidence="2" id="KW-0732">Signal</keyword>
<comment type="caution">
    <text evidence="3">The sequence shown here is derived from an EMBL/GenBank/DDBJ whole genome shotgun (WGS) entry which is preliminary data.</text>
</comment>
<evidence type="ECO:0000313" key="3">
    <source>
        <dbReference type="EMBL" id="KAF4722345.1"/>
    </source>
</evidence>
<proteinExistence type="predicted"/>
<dbReference type="EMBL" id="JABANM010020733">
    <property type="protein sequence ID" value="KAF4722345.1"/>
    <property type="molecule type" value="Genomic_DNA"/>
</dbReference>
<dbReference type="Proteomes" id="UP000574390">
    <property type="component" value="Unassembled WGS sequence"/>
</dbReference>
<feature type="compositionally biased region" description="Basic and acidic residues" evidence="1">
    <location>
        <begin position="437"/>
        <end position="450"/>
    </location>
</feature>
<evidence type="ECO:0000313" key="4">
    <source>
        <dbReference type="Proteomes" id="UP000574390"/>
    </source>
</evidence>
<feature type="compositionally biased region" description="Acidic residues" evidence="1">
    <location>
        <begin position="508"/>
        <end position="535"/>
    </location>
</feature>
<feature type="compositionally biased region" description="Acidic residues" evidence="1">
    <location>
        <begin position="405"/>
        <end position="433"/>
    </location>
</feature>
<name>A0A7J6RPG0_PEROL</name>
<evidence type="ECO:0000256" key="1">
    <source>
        <dbReference type="SAM" id="MobiDB-lite"/>
    </source>
</evidence>
<feature type="compositionally biased region" description="Low complexity" evidence="1">
    <location>
        <begin position="291"/>
        <end position="305"/>
    </location>
</feature>
<feature type="compositionally biased region" description="Low complexity" evidence="1">
    <location>
        <begin position="571"/>
        <end position="580"/>
    </location>
</feature>
<feature type="chain" id="PRO_5029891078" evidence="2">
    <location>
        <begin position="24"/>
        <end position="589"/>
    </location>
</feature>
<sequence>MMTSPGLRALVMALISLTSGVRAKLDPPNLATKVLYAHIGDDPMKWEVLTAFKRGASRAMRVKIRSSFTKKILRPYYCSMVQRRPPEGSTIAATICTKPGGKAADKRSVYFHFPTHEDAVEFAELWGNVHRFKTPVELTKEIPDDQQVREDWEAVLNRTRSKVVEADGVVNYAGPVKYVRVGSDGDKFVATHAYRDEKAGVRLLKLAEQKANLWDLQETFYCDDIVSKPWGTFIDAKCARPEEPKKKYLFVVHFDTQGDAVYFAENWGAPFAVGSVEALKKGRTSAALGSSYRASNGSSAGGSIAPPRLESGTGDTEDSSAASALGPSADGSGGEASTSGSEAAADEAPETEVPGKSDGMLDEGSAESEGEVTPEGDEDDNGSERGKEGTSIAGSQQDEPAGVEATDDTPDEVSAESGDGEVEVTAEGSEDDVSSSAKEEGTSEDLESKPAADGQGESTSIEATDDTPDESSSGDEEDTVGDEDTAGEGSENQTSEDNRGGGATEGYLEGDVEEPKGDDDEEADVGSEDGAEEPTGDSNTVEDSSEEEPSLEGFEDTPPLNDEGDSIDQPSSTSAQWSSSEKYPEAPLP</sequence>
<feature type="compositionally biased region" description="Acidic residues" evidence="1">
    <location>
        <begin position="463"/>
        <end position="486"/>
    </location>
</feature>
<feature type="compositionally biased region" description="Acidic residues" evidence="1">
    <location>
        <begin position="543"/>
        <end position="555"/>
    </location>
</feature>
<protein>
    <submittedName>
        <fullName evidence="3">Uncharacterized protein</fullName>
    </submittedName>
</protein>
<accession>A0A7J6RPG0</accession>